<dbReference type="Proteomes" id="UP000250831">
    <property type="component" value="Unassembled WGS sequence"/>
</dbReference>
<gene>
    <name evidence="2" type="ORF">DCO56_13960</name>
</gene>
<feature type="domain" description="DUF6630" evidence="1">
    <location>
        <begin position="192"/>
        <end position="337"/>
    </location>
</feature>
<sequence>MARIYYHEEKLSGKPFENDIINLQFFDFIFNNTNTNKFEIKPVSSSSFFGLLKSTKETFKTVRISRDGIDYKTTEGSFYLPKAIIFYDNDDFNFPSEFYFIAKLGEKIEIRKCNGGKDVKWFQIPDLHQEVTDSKIISKIENTILEVKKLVETTHNKQIDIDKEKKKEQELKTIEENRPFLSETQINAYKELTELCINLNSKKQDVIAFIDKLKNYDKDSQYFTTLNYVMDFLEKNGTPFILRLDWKAGIEDLEWVLSSSLKENYNLSIDLPNESHYEENASVSFDNVFEDFDKLLRQKGLQMGFIDTQSDEYVIVLHKTTDKDKMEKVIKEIGYDYYEK</sequence>
<dbReference type="OrthoDB" id="654926at2"/>
<evidence type="ECO:0000313" key="2">
    <source>
        <dbReference type="EMBL" id="PUV24446.1"/>
    </source>
</evidence>
<comment type="caution">
    <text evidence="2">The sequence shown here is derived from an EMBL/GenBank/DDBJ whole genome shotgun (WGS) entry which is preliminary data.</text>
</comment>
<organism evidence="2 3">
    <name type="scientific">Sphingobacterium athyrii</name>
    <dbReference type="NCBI Taxonomy" id="2152717"/>
    <lineage>
        <taxon>Bacteria</taxon>
        <taxon>Pseudomonadati</taxon>
        <taxon>Bacteroidota</taxon>
        <taxon>Sphingobacteriia</taxon>
        <taxon>Sphingobacteriales</taxon>
        <taxon>Sphingobacteriaceae</taxon>
        <taxon>Sphingobacterium</taxon>
    </lineage>
</organism>
<name>A0A363NUF1_9SPHI</name>
<dbReference type="RefSeq" id="WP_108634372.1">
    <property type="nucleotide sequence ID" value="NZ_QCXX01000003.1"/>
</dbReference>
<evidence type="ECO:0000259" key="1">
    <source>
        <dbReference type="Pfam" id="PF20335"/>
    </source>
</evidence>
<dbReference type="AlphaFoldDB" id="A0A363NUF1"/>
<accession>A0A363NUF1</accession>
<proteinExistence type="predicted"/>
<reference evidence="2 3" key="1">
    <citation type="submission" date="2018-04" db="EMBL/GenBank/DDBJ databases">
        <title>Sphingobacterium sp. M46 Genome.</title>
        <authorList>
            <person name="Cheng J."/>
            <person name="Li Y."/>
        </authorList>
    </citation>
    <scope>NUCLEOTIDE SEQUENCE [LARGE SCALE GENOMIC DNA]</scope>
    <source>
        <strain evidence="2 3">M46</strain>
    </source>
</reference>
<protein>
    <recommendedName>
        <fullName evidence="1">DUF6630 domain-containing protein</fullName>
    </recommendedName>
</protein>
<dbReference type="InterPro" id="IPR046582">
    <property type="entry name" value="DUF6630"/>
</dbReference>
<evidence type="ECO:0000313" key="3">
    <source>
        <dbReference type="Proteomes" id="UP000250831"/>
    </source>
</evidence>
<dbReference type="Pfam" id="PF20335">
    <property type="entry name" value="DUF6630"/>
    <property type="match status" value="1"/>
</dbReference>
<dbReference type="EMBL" id="QCXX01000003">
    <property type="protein sequence ID" value="PUV24446.1"/>
    <property type="molecule type" value="Genomic_DNA"/>
</dbReference>
<keyword evidence="3" id="KW-1185">Reference proteome</keyword>